<dbReference type="InterPro" id="IPR011709">
    <property type="entry name" value="DEAD-box_helicase_OB_fold"/>
</dbReference>
<evidence type="ECO:0000313" key="8">
    <source>
        <dbReference type="EMBL" id="GLI70710.1"/>
    </source>
</evidence>
<keyword evidence="2" id="KW-0378">Hydrolase</keyword>
<evidence type="ECO:0008006" key="10">
    <source>
        <dbReference type="Google" id="ProtNLM"/>
    </source>
</evidence>
<feature type="domain" description="Helicase ATP-binding" evidence="6">
    <location>
        <begin position="112"/>
        <end position="277"/>
    </location>
</feature>
<evidence type="ECO:0000256" key="3">
    <source>
        <dbReference type="ARBA" id="ARBA00022806"/>
    </source>
</evidence>
<dbReference type="PROSITE" id="PS51192">
    <property type="entry name" value="HELICASE_ATP_BIND_1"/>
    <property type="match status" value="1"/>
</dbReference>
<dbReference type="Pfam" id="PF00271">
    <property type="entry name" value="Helicase_C"/>
    <property type="match status" value="1"/>
</dbReference>
<dbReference type="Gene3D" id="3.40.50.300">
    <property type="entry name" value="P-loop containing nucleotide triphosphate hydrolases"/>
    <property type="match status" value="2"/>
</dbReference>
<keyword evidence="4" id="KW-0067">ATP-binding</keyword>
<keyword evidence="1" id="KW-0547">Nucleotide-binding</keyword>
<evidence type="ECO:0000259" key="7">
    <source>
        <dbReference type="PROSITE" id="PS51194"/>
    </source>
</evidence>
<dbReference type="InterPro" id="IPR007502">
    <property type="entry name" value="Helicase-assoc_dom"/>
</dbReference>
<feature type="region of interest" description="Disordered" evidence="5">
    <location>
        <begin position="1"/>
        <end position="91"/>
    </location>
</feature>
<evidence type="ECO:0000256" key="1">
    <source>
        <dbReference type="ARBA" id="ARBA00022741"/>
    </source>
</evidence>
<dbReference type="InterPro" id="IPR014001">
    <property type="entry name" value="Helicase_ATP-bd"/>
</dbReference>
<dbReference type="PROSITE" id="PS00690">
    <property type="entry name" value="DEAH_ATP_HELICASE"/>
    <property type="match status" value="1"/>
</dbReference>
<dbReference type="Pfam" id="PF21010">
    <property type="entry name" value="HA2_C"/>
    <property type="match status" value="1"/>
</dbReference>
<keyword evidence="9" id="KW-1185">Reference proteome</keyword>
<dbReference type="SMART" id="SM00490">
    <property type="entry name" value="HELICc"/>
    <property type="match status" value="1"/>
</dbReference>
<sequence length="791" mass="85750">MDQKASGFLRPGSQTSSAFGLKFERPSQRGNHRRGGDRQPSSTAYAGKRKHGAAAEQHPSSTSSDDDERCFEPGPPGMLPDGMRGPDLPPMQSIYRFGDPSLPVSRYRRQILYLVENHATTIIVGETGSGKTTQVPQFLFEAGWAENGFSIAITQPRRVAATTVAGRVAEELGCDLGTTVGYAVRFDNALTAGQTRIKYLTDGVLLREMLDDPLLSSYSVIIVDEAHERSLATDMLLGLLKKIQRRRSDLRLIISSATLEAAKLRDFFDGGTITAAAAKRRAAAAAAAAAAGGPLPPPPPDPNRTPAVVTVEGRTHPVQIHYLETPAPNYVHGAVEAAVSIHCEDLPGDILIFLTGQEEIQAAVGLLEEHARRLGSSGGYSLKLLPLPLYAGLPGAQQQGVFRSTPRGYRKVVAATNIAETSLTIEGVVYVVDCCFVKQRCYNPLSGLESLLVAPVSKASAAQRAGRAGRMRAGHCFRLCTEGDFANRLPEVTVPEMQRSNLVSMVLQLKALGIDNVMRFEWLAPPPAEALVRALEELHALNVLDEDARLTSDVGLALAALPLEPGLGAVLLASRNLGCCEEVLTLVALMGLHHVWVPAQGAVHALEEAKAKFATAEGDGVTLLNVHRAWRCNGRSAAWAQRHFLNQHALLRADDARDQLLGLMRRHGLLPADKPPPSCDNNMESVCRALASGRFMNAAVFERIEYNPLAPAGDKGTPVFRLVRYTAQRTNPIKLRIHNSSVLWRSMPSCVVYDTVQQADNGWYEMQGVTAVRPEWLIELAPHMFHKPGPT</sequence>
<reference evidence="8 9" key="1">
    <citation type="journal article" date="2023" name="IScience">
        <title>Expanded male sex-determining region conserved during the evolution of homothallism in the green alga Volvox.</title>
        <authorList>
            <person name="Yamamoto K."/>
            <person name="Matsuzaki R."/>
            <person name="Mahakham W."/>
            <person name="Heman W."/>
            <person name="Sekimoto H."/>
            <person name="Kawachi M."/>
            <person name="Minakuchi Y."/>
            <person name="Toyoda A."/>
            <person name="Nozaki H."/>
        </authorList>
    </citation>
    <scope>NUCLEOTIDE SEQUENCE [LARGE SCALE GENOMIC DNA]</scope>
    <source>
        <strain evidence="8 9">NIES-4468</strain>
    </source>
</reference>
<comment type="caution">
    <text evidence="8">The sequence shown here is derived from an EMBL/GenBank/DDBJ whole genome shotgun (WGS) entry which is preliminary data.</text>
</comment>
<dbReference type="PANTHER" id="PTHR18934">
    <property type="entry name" value="ATP-DEPENDENT RNA HELICASE"/>
    <property type="match status" value="1"/>
</dbReference>
<proteinExistence type="predicted"/>
<dbReference type="InterPro" id="IPR002464">
    <property type="entry name" value="DNA/RNA_helicase_DEAH_CS"/>
</dbReference>
<name>A0ABQ5SL41_9CHLO</name>
<protein>
    <recommendedName>
        <fullName evidence="10">DEAH-box nuclear pre-mRNA splicing factor</fullName>
    </recommendedName>
</protein>
<dbReference type="Pfam" id="PF00270">
    <property type="entry name" value="DEAD"/>
    <property type="match status" value="1"/>
</dbReference>
<dbReference type="InterPro" id="IPR001650">
    <property type="entry name" value="Helicase_C-like"/>
</dbReference>
<evidence type="ECO:0000313" key="9">
    <source>
        <dbReference type="Proteomes" id="UP001165090"/>
    </source>
</evidence>
<dbReference type="EMBL" id="BSDZ01000094">
    <property type="protein sequence ID" value="GLI70710.1"/>
    <property type="molecule type" value="Genomic_DNA"/>
</dbReference>
<accession>A0ABQ5SL41</accession>
<feature type="domain" description="Helicase C-terminal" evidence="7">
    <location>
        <begin position="334"/>
        <end position="513"/>
    </location>
</feature>
<dbReference type="InterPro" id="IPR011545">
    <property type="entry name" value="DEAD/DEAH_box_helicase_dom"/>
</dbReference>
<dbReference type="Proteomes" id="UP001165090">
    <property type="component" value="Unassembled WGS sequence"/>
</dbReference>
<dbReference type="Gene3D" id="1.20.120.1080">
    <property type="match status" value="1"/>
</dbReference>
<organism evidence="8 9">
    <name type="scientific">Volvox africanus</name>
    <dbReference type="NCBI Taxonomy" id="51714"/>
    <lineage>
        <taxon>Eukaryota</taxon>
        <taxon>Viridiplantae</taxon>
        <taxon>Chlorophyta</taxon>
        <taxon>core chlorophytes</taxon>
        <taxon>Chlorophyceae</taxon>
        <taxon>CS clade</taxon>
        <taxon>Chlamydomonadales</taxon>
        <taxon>Volvocaceae</taxon>
        <taxon>Volvox</taxon>
    </lineage>
</organism>
<dbReference type="SMART" id="SM00847">
    <property type="entry name" value="HA2"/>
    <property type="match status" value="1"/>
</dbReference>
<dbReference type="InterPro" id="IPR027417">
    <property type="entry name" value="P-loop_NTPase"/>
</dbReference>
<evidence type="ECO:0000256" key="4">
    <source>
        <dbReference type="ARBA" id="ARBA00022840"/>
    </source>
</evidence>
<gene>
    <name evidence="8" type="ORF">VaNZ11_015733</name>
</gene>
<evidence type="ECO:0000259" key="6">
    <source>
        <dbReference type="PROSITE" id="PS51192"/>
    </source>
</evidence>
<dbReference type="SUPFAM" id="SSF52540">
    <property type="entry name" value="P-loop containing nucleoside triphosphate hydrolases"/>
    <property type="match status" value="1"/>
</dbReference>
<dbReference type="PROSITE" id="PS51194">
    <property type="entry name" value="HELICASE_CTER"/>
    <property type="match status" value="1"/>
</dbReference>
<keyword evidence="3" id="KW-0347">Helicase</keyword>
<evidence type="ECO:0000256" key="5">
    <source>
        <dbReference type="SAM" id="MobiDB-lite"/>
    </source>
</evidence>
<dbReference type="SMART" id="SM00487">
    <property type="entry name" value="DEXDc"/>
    <property type="match status" value="1"/>
</dbReference>
<evidence type="ECO:0000256" key="2">
    <source>
        <dbReference type="ARBA" id="ARBA00022801"/>
    </source>
</evidence>
<dbReference type="CDD" id="cd18791">
    <property type="entry name" value="SF2_C_RHA"/>
    <property type="match status" value="1"/>
</dbReference>
<dbReference type="Pfam" id="PF07717">
    <property type="entry name" value="OB_NTP_bind"/>
    <property type="match status" value="1"/>
</dbReference>
<dbReference type="PANTHER" id="PTHR18934:SF136">
    <property type="entry name" value="ATP-DEPENDENT RNA HELICASE DHX35-RELATED"/>
    <property type="match status" value="1"/>
</dbReference>